<reference evidence="1 2" key="1">
    <citation type="submission" date="2015-09" db="EMBL/GenBank/DDBJ databases">
        <title>Draft genome of the parasitic nematode Teladorsagia circumcincta isolate WARC Sus (inbred).</title>
        <authorList>
            <person name="Mitreva M."/>
        </authorList>
    </citation>
    <scope>NUCLEOTIDE SEQUENCE [LARGE SCALE GENOMIC DNA]</scope>
    <source>
        <strain evidence="1 2">S</strain>
    </source>
</reference>
<proteinExistence type="predicted"/>
<dbReference type="EMBL" id="KZ346120">
    <property type="protein sequence ID" value="PIO70900.1"/>
    <property type="molecule type" value="Genomic_DNA"/>
</dbReference>
<dbReference type="AlphaFoldDB" id="A0A2G9UN50"/>
<dbReference type="OrthoDB" id="9991628at2759"/>
<evidence type="ECO:0008006" key="3">
    <source>
        <dbReference type="Google" id="ProtNLM"/>
    </source>
</evidence>
<sequence length="318" mass="34209">MSSTPGSRCSAIQNAANCMAKQVRDTCGDDALTYSFAAMNDYARMMDSQCRVDKPSVSIATGCSEKDMVAYLACESAIDPFSFRPISIIGDGSKWDDMCTAFSTSYKPCVEKMSCKFEPVSSANMLLFDGICNRPLTLRDQKSYGRCLSDYTNSAAGQKCIAAMASVDPMASDAAGKMCQVLNSVLTCAGNDIEKACGYGALLHVYEQHTQWAQAYNKSCVIESPEPKKDTTPIVINNGETITTTSEMTTTPSMEETMSSESTTSHPKDIAITTVKGHTTRGVGKIDMAHAEVDAANCKNCQLATICTLAAFCEHMIP</sequence>
<organism evidence="1 2">
    <name type="scientific">Teladorsagia circumcincta</name>
    <name type="common">Brown stomach worm</name>
    <name type="synonym">Ostertagia circumcincta</name>
    <dbReference type="NCBI Taxonomy" id="45464"/>
    <lineage>
        <taxon>Eukaryota</taxon>
        <taxon>Metazoa</taxon>
        <taxon>Ecdysozoa</taxon>
        <taxon>Nematoda</taxon>
        <taxon>Chromadorea</taxon>
        <taxon>Rhabditida</taxon>
        <taxon>Rhabditina</taxon>
        <taxon>Rhabditomorpha</taxon>
        <taxon>Strongyloidea</taxon>
        <taxon>Trichostrongylidae</taxon>
        <taxon>Teladorsagia</taxon>
    </lineage>
</organism>
<gene>
    <name evidence="1" type="ORF">TELCIR_07218</name>
</gene>
<name>A0A2G9UN50_TELCI</name>
<evidence type="ECO:0000313" key="2">
    <source>
        <dbReference type="Proteomes" id="UP000230423"/>
    </source>
</evidence>
<dbReference type="Proteomes" id="UP000230423">
    <property type="component" value="Unassembled WGS sequence"/>
</dbReference>
<evidence type="ECO:0000313" key="1">
    <source>
        <dbReference type="EMBL" id="PIO70900.1"/>
    </source>
</evidence>
<accession>A0A2G9UN50</accession>
<protein>
    <recommendedName>
        <fullName evidence="3">DUF19 domain-containing protein</fullName>
    </recommendedName>
</protein>
<keyword evidence="2" id="KW-1185">Reference proteome</keyword>